<keyword evidence="2" id="KW-0349">Heme</keyword>
<evidence type="ECO:0000313" key="8">
    <source>
        <dbReference type="EMBL" id="QNT05597.1"/>
    </source>
</evidence>
<dbReference type="AlphaFoldDB" id="A0A7H1J531"/>
<dbReference type="Proteomes" id="UP000516370">
    <property type="component" value="Chromosome"/>
</dbReference>
<dbReference type="OrthoDB" id="9814708at2"/>
<accession>A0A7H1J531</accession>
<feature type="chain" id="PRO_5029008303" evidence="6">
    <location>
        <begin position="32"/>
        <end position="123"/>
    </location>
</feature>
<evidence type="ECO:0000256" key="5">
    <source>
        <dbReference type="ARBA" id="ARBA00023004"/>
    </source>
</evidence>
<dbReference type="Gene3D" id="1.10.760.10">
    <property type="entry name" value="Cytochrome c-like domain"/>
    <property type="match status" value="1"/>
</dbReference>
<dbReference type="PANTHER" id="PTHR40942:SF4">
    <property type="entry name" value="CYTOCHROME C5"/>
    <property type="match status" value="1"/>
</dbReference>
<feature type="domain" description="Cytochrome c" evidence="7">
    <location>
        <begin position="47"/>
        <end position="118"/>
    </location>
</feature>
<dbReference type="Pfam" id="PF13442">
    <property type="entry name" value="Cytochrome_CBB3"/>
    <property type="match status" value="1"/>
</dbReference>
<dbReference type="PRINTS" id="PR00607">
    <property type="entry name" value="CYTCHROMECIE"/>
</dbReference>
<dbReference type="GO" id="GO:0020037">
    <property type="term" value="F:heme binding"/>
    <property type="evidence" value="ECO:0007669"/>
    <property type="project" value="InterPro"/>
</dbReference>
<keyword evidence="9" id="KW-1185">Reference proteome</keyword>
<dbReference type="EMBL" id="CP061081">
    <property type="protein sequence ID" value="QNT05597.1"/>
    <property type="molecule type" value="Genomic_DNA"/>
</dbReference>
<dbReference type="KEGG" id="mard:IBG28_18380"/>
<keyword evidence="3" id="KW-0479">Metal-binding</keyword>
<evidence type="ECO:0000256" key="3">
    <source>
        <dbReference type="ARBA" id="ARBA00022723"/>
    </source>
</evidence>
<dbReference type="GO" id="GO:0009055">
    <property type="term" value="F:electron transfer activity"/>
    <property type="evidence" value="ECO:0007669"/>
    <property type="project" value="InterPro"/>
</dbReference>
<dbReference type="InterPro" id="IPR002323">
    <property type="entry name" value="Cyt_CIE"/>
</dbReference>
<dbReference type="RefSeq" id="WP_111606776.1">
    <property type="nucleotide sequence ID" value="NZ_BMLJ01000009.1"/>
</dbReference>
<reference evidence="8 9" key="1">
    <citation type="submission" date="2020-09" db="EMBL/GenBank/DDBJ databases">
        <title>Complete genome sequence of an Arctic sea ice bacterium Marinomonas arctica BSI20414.</title>
        <authorList>
            <person name="Liao L."/>
            <person name="Chen B."/>
        </authorList>
    </citation>
    <scope>NUCLEOTIDE SEQUENCE [LARGE SCALE GENOMIC DNA]</scope>
    <source>
        <strain evidence="8 9">BSI20414</strain>
    </source>
</reference>
<evidence type="ECO:0000256" key="6">
    <source>
        <dbReference type="SAM" id="SignalP"/>
    </source>
</evidence>
<keyword evidence="4" id="KW-0249">Electron transport</keyword>
<proteinExistence type="predicted"/>
<keyword evidence="1" id="KW-0813">Transport</keyword>
<dbReference type="SUPFAM" id="SSF46626">
    <property type="entry name" value="Cytochrome c"/>
    <property type="match status" value="1"/>
</dbReference>
<evidence type="ECO:0000256" key="2">
    <source>
        <dbReference type="ARBA" id="ARBA00022617"/>
    </source>
</evidence>
<evidence type="ECO:0000313" key="9">
    <source>
        <dbReference type="Proteomes" id="UP000516370"/>
    </source>
</evidence>
<dbReference type="InterPro" id="IPR036909">
    <property type="entry name" value="Cyt_c-like_dom_sf"/>
</dbReference>
<dbReference type="InterPro" id="IPR009056">
    <property type="entry name" value="Cyt_c-like_dom"/>
</dbReference>
<evidence type="ECO:0000256" key="4">
    <source>
        <dbReference type="ARBA" id="ARBA00022982"/>
    </source>
</evidence>
<keyword evidence="6" id="KW-0732">Signal</keyword>
<name>A0A7H1J531_9GAMM</name>
<evidence type="ECO:0000259" key="7">
    <source>
        <dbReference type="Pfam" id="PF13442"/>
    </source>
</evidence>
<dbReference type="GO" id="GO:0005506">
    <property type="term" value="F:iron ion binding"/>
    <property type="evidence" value="ECO:0007669"/>
    <property type="project" value="InterPro"/>
</dbReference>
<evidence type="ECO:0000256" key="1">
    <source>
        <dbReference type="ARBA" id="ARBA00022448"/>
    </source>
</evidence>
<dbReference type="PANTHER" id="PTHR40942">
    <property type="match status" value="1"/>
</dbReference>
<organism evidence="8 9">
    <name type="scientific">Marinomonas arctica</name>
    <dbReference type="NCBI Taxonomy" id="383750"/>
    <lineage>
        <taxon>Bacteria</taxon>
        <taxon>Pseudomonadati</taxon>
        <taxon>Pseudomonadota</taxon>
        <taxon>Gammaproteobacteria</taxon>
        <taxon>Oceanospirillales</taxon>
        <taxon>Oceanospirillaceae</taxon>
        <taxon>Marinomonas</taxon>
    </lineage>
</organism>
<sequence>MFFISLLRSYWPLALSFGVCFLALLPLHSQASGETNTTAQPYSGRPVTQIYNTYCIACHVNGVAGAPRIGHAEEWQPRIDKGIDTLLANAIKGFNAMPPRGICSNCSDEELRHTILYMIDQSQ</sequence>
<protein>
    <submittedName>
        <fullName evidence="8">Cytochrome c5 family protein</fullName>
    </submittedName>
</protein>
<keyword evidence="5" id="KW-0408">Iron</keyword>
<gene>
    <name evidence="8" type="ORF">IBG28_18380</name>
</gene>
<feature type="signal peptide" evidence="6">
    <location>
        <begin position="1"/>
        <end position="31"/>
    </location>
</feature>